<organism evidence="6 7">
    <name type="scientific">Kitasatospora nipponensis</name>
    <dbReference type="NCBI Taxonomy" id="258049"/>
    <lineage>
        <taxon>Bacteria</taxon>
        <taxon>Bacillati</taxon>
        <taxon>Actinomycetota</taxon>
        <taxon>Actinomycetes</taxon>
        <taxon>Kitasatosporales</taxon>
        <taxon>Streptomycetaceae</taxon>
        <taxon>Kitasatospora</taxon>
    </lineage>
</organism>
<evidence type="ECO:0000313" key="7">
    <source>
        <dbReference type="Proteomes" id="UP001500037"/>
    </source>
</evidence>
<feature type="domain" description="ATP-grasp" evidence="5">
    <location>
        <begin position="120"/>
        <end position="318"/>
    </location>
</feature>
<sequence>MSTGNGVLLVIGSGLKVYREYLVAPIHRRARAAGLDLVLVNNLKPTWQREYFDEVVVANVFDTEVMGAAVREVAGRRTVVGLLCWDEPLVLDAGLLAAELGVPGLSASGVRGCRDKERTRAELTAAGLHQPGFELTTTVEQARAAAARIGYPVVIKPRAMGASIGVVFAADEAELDRAFEVALAASRVDPGPYRASAIVEAYAPGPEISVDGAVYKGEYLPMFLARKQSSDHPYFEEVGHLVDAGDPLLEDHELMSTVARAHRALGIEDGITHSEVRLTDRGPLIIEINGRLGGDLIPFLGRTATGIEPGEVLFDVATGQRPDTTATRRAVAGIRFGYPEQDCLLRSVVVPTAAPGLVAAAPMAEPGTTLRLPPRGYLARHSFVVCEAEDTGSCLDRLAVAAALVTVEAEPVGPPAPDAPFAMPAGLLDVDE</sequence>
<keyword evidence="7" id="KW-1185">Reference proteome</keyword>
<evidence type="ECO:0000256" key="2">
    <source>
        <dbReference type="ARBA" id="ARBA00022741"/>
    </source>
</evidence>
<keyword evidence="2 4" id="KW-0547">Nucleotide-binding</keyword>
<dbReference type="PANTHER" id="PTHR43585:SF2">
    <property type="entry name" value="ATP-GRASP ENZYME FSQD"/>
    <property type="match status" value="1"/>
</dbReference>
<evidence type="ECO:0000256" key="1">
    <source>
        <dbReference type="ARBA" id="ARBA00022598"/>
    </source>
</evidence>
<dbReference type="Pfam" id="PF13535">
    <property type="entry name" value="ATP-grasp_4"/>
    <property type="match status" value="1"/>
</dbReference>
<keyword evidence="1" id="KW-0436">Ligase</keyword>
<evidence type="ECO:0000313" key="6">
    <source>
        <dbReference type="EMBL" id="GAA1228744.1"/>
    </source>
</evidence>
<dbReference type="PROSITE" id="PS50975">
    <property type="entry name" value="ATP_GRASP"/>
    <property type="match status" value="1"/>
</dbReference>
<name>A0ABP4GMH4_9ACTN</name>
<evidence type="ECO:0000256" key="4">
    <source>
        <dbReference type="PROSITE-ProRule" id="PRU00409"/>
    </source>
</evidence>
<comment type="caution">
    <text evidence="6">The sequence shown here is derived from an EMBL/GenBank/DDBJ whole genome shotgun (WGS) entry which is preliminary data.</text>
</comment>
<proteinExistence type="predicted"/>
<protein>
    <submittedName>
        <fullName evidence="6">ATP-grasp domain-containing protein</fullName>
    </submittedName>
</protein>
<dbReference type="SUPFAM" id="SSF56059">
    <property type="entry name" value="Glutathione synthetase ATP-binding domain-like"/>
    <property type="match status" value="1"/>
</dbReference>
<dbReference type="Gene3D" id="3.40.50.20">
    <property type="match status" value="1"/>
</dbReference>
<gene>
    <name evidence="6" type="ORF">GCM10009665_18980</name>
</gene>
<dbReference type="EMBL" id="BAAALF010000022">
    <property type="protein sequence ID" value="GAA1228744.1"/>
    <property type="molecule type" value="Genomic_DNA"/>
</dbReference>
<evidence type="ECO:0000256" key="3">
    <source>
        <dbReference type="ARBA" id="ARBA00022840"/>
    </source>
</evidence>
<dbReference type="RefSeq" id="WP_344440819.1">
    <property type="nucleotide sequence ID" value="NZ_BAAALF010000022.1"/>
</dbReference>
<keyword evidence="3 4" id="KW-0067">ATP-binding</keyword>
<dbReference type="Proteomes" id="UP001500037">
    <property type="component" value="Unassembled WGS sequence"/>
</dbReference>
<dbReference type="InterPro" id="IPR052032">
    <property type="entry name" value="ATP-dep_AA_Ligase"/>
</dbReference>
<evidence type="ECO:0000259" key="5">
    <source>
        <dbReference type="PROSITE" id="PS50975"/>
    </source>
</evidence>
<reference evidence="7" key="1">
    <citation type="journal article" date="2019" name="Int. J. Syst. Evol. Microbiol.">
        <title>The Global Catalogue of Microorganisms (GCM) 10K type strain sequencing project: providing services to taxonomists for standard genome sequencing and annotation.</title>
        <authorList>
            <consortium name="The Broad Institute Genomics Platform"/>
            <consortium name="The Broad Institute Genome Sequencing Center for Infectious Disease"/>
            <person name="Wu L."/>
            <person name="Ma J."/>
        </authorList>
    </citation>
    <scope>NUCLEOTIDE SEQUENCE [LARGE SCALE GENOMIC DNA]</scope>
    <source>
        <strain evidence="7">JCM 13004</strain>
    </source>
</reference>
<dbReference type="InterPro" id="IPR011761">
    <property type="entry name" value="ATP-grasp"/>
</dbReference>
<dbReference type="Gene3D" id="3.30.470.20">
    <property type="entry name" value="ATP-grasp fold, B domain"/>
    <property type="match status" value="1"/>
</dbReference>
<dbReference type="PANTHER" id="PTHR43585">
    <property type="entry name" value="FUMIPYRROLE BIOSYNTHESIS PROTEIN C"/>
    <property type="match status" value="1"/>
</dbReference>
<accession>A0ABP4GMH4</accession>